<feature type="region of interest" description="Disordered" evidence="1">
    <location>
        <begin position="127"/>
        <end position="148"/>
    </location>
</feature>
<accession>A0A8J2LCJ6</accession>
<name>A0A8J2LCJ6_9HEXA</name>
<dbReference type="OrthoDB" id="415411at2759"/>
<organism evidence="2 3">
    <name type="scientific">Allacma fusca</name>
    <dbReference type="NCBI Taxonomy" id="39272"/>
    <lineage>
        <taxon>Eukaryota</taxon>
        <taxon>Metazoa</taxon>
        <taxon>Ecdysozoa</taxon>
        <taxon>Arthropoda</taxon>
        <taxon>Hexapoda</taxon>
        <taxon>Collembola</taxon>
        <taxon>Symphypleona</taxon>
        <taxon>Sminthuridae</taxon>
        <taxon>Allacma</taxon>
    </lineage>
</organism>
<sequence>MSIVLVADLGYAFNDFHKTIGDYNSKLNLTSDLTTANASRVYGVHGYDNETAQMQAFFRAHGPLFKSRIRIAVTKMLREKETVIVIVAGIVTGRGSRDNVDPSGLLKAVLISFQGRMQIRVKEPKRVPLQGSSSEFQTSELAPEPCST</sequence>
<proteinExistence type="predicted"/>
<comment type="caution">
    <text evidence="2">The sequence shown here is derived from an EMBL/GenBank/DDBJ whole genome shotgun (WGS) entry which is preliminary data.</text>
</comment>
<reference evidence="2" key="1">
    <citation type="submission" date="2021-06" db="EMBL/GenBank/DDBJ databases">
        <authorList>
            <person name="Hodson N. C."/>
            <person name="Mongue J. A."/>
            <person name="Jaron S. K."/>
        </authorList>
    </citation>
    <scope>NUCLEOTIDE SEQUENCE</scope>
</reference>
<evidence type="ECO:0000313" key="2">
    <source>
        <dbReference type="EMBL" id="CAG7828953.1"/>
    </source>
</evidence>
<dbReference type="EMBL" id="CAJVCH010549506">
    <property type="protein sequence ID" value="CAG7828953.1"/>
    <property type="molecule type" value="Genomic_DNA"/>
</dbReference>
<evidence type="ECO:0000313" key="3">
    <source>
        <dbReference type="Proteomes" id="UP000708208"/>
    </source>
</evidence>
<dbReference type="Proteomes" id="UP000708208">
    <property type="component" value="Unassembled WGS sequence"/>
</dbReference>
<dbReference type="AlphaFoldDB" id="A0A8J2LCJ6"/>
<protein>
    <submittedName>
        <fullName evidence="2">Uncharacterized protein</fullName>
    </submittedName>
</protein>
<feature type="compositionally biased region" description="Polar residues" evidence="1">
    <location>
        <begin position="130"/>
        <end position="148"/>
    </location>
</feature>
<evidence type="ECO:0000256" key="1">
    <source>
        <dbReference type="SAM" id="MobiDB-lite"/>
    </source>
</evidence>
<keyword evidence="3" id="KW-1185">Reference proteome</keyword>
<gene>
    <name evidence="2" type="ORF">AFUS01_LOCUS38846</name>
</gene>